<gene>
    <name evidence="6" type="ORF">DASC09_046580</name>
</gene>
<name>A0AAV5QT60_9ASCO</name>
<evidence type="ECO:0000256" key="3">
    <source>
        <dbReference type="ARBA" id="ARBA00022989"/>
    </source>
</evidence>
<keyword evidence="3 5" id="KW-1133">Transmembrane helix</keyword>
<feature type="transmembrane region" description="Helical" evidence="5">
    <location>
        <begin position="24"/>
        <end position="48"/>
    </location>
</feature>
<evidence type="ECO:0000313" key="7">
    <source>
        <dbReference type="Proteomes" id="UP001360560"/>
    </source>
</evidence>
<comment type="subcellular location">
    <subcellularLocation>
        <location evidence="1">Membrane</location>
        <topology evidence="1">Multi-pass membrane protein</topology>
    </subcellularLocation>
</comment>
<feature type="transmembrane region" description="Helical" evidence="5">
    <location>
        <begin position="295"/>
        <end position="321"/>
    </location>
</feature>
<evidence type="ECO:0000256" key="2">
    <source>
        <dbReference type="ARBA" id="ARBA00022692"/>
    </source>
</evidence>
<feature type="transmembrane region" description="Helical" evidence="5">
    <location>
        <begin position="372"/>
        <end position="391"/>
    </location>
</feature>
<dbReference type="PANTHER" id="PTHR11706:SF29">
    <property type="entry name" value="IRON TRANSPORTER SMF3"/>
    <property type="match status" value="1"/>
</dbReference>
<feature type="transmembrane region" description="Helical" evidence="5">
    <location>
        <begin position="102"/>
        <end position="120"/>
    </location>
</feature>
<dbReference type="GO" id="GO:0034755">
    <property type="term" value="P:iron ion transmembrane transport"/>
    <property type="evidence" value="ECO:0007669"/>
    <property type="project" value="TreeGrafter"/>
</dbReference>
<feature type="transmembrane region" description="Helical" evidence="5">
    <location>
        <begin position="342"/>
        <end position="360"/>
    </location>
</feature>
<dbReference type="RefSeq" id="XP_064854329.1">
    <property type="nucleotide sequence ID" value="XM_064998257.1"/>
</dbReference>
<feature type="transmembrane region" description="Helical" evidence="5">
    <location>
        <begin position="432"/>
        <end position="456"/>
    </location>
</feature>
<keyword evidence="4 5" id="KW-0472">Membrane</keyword>
<protein>
    <submittedName>
        <fullName evidence="6">Divalent metal ion transporter</fullName>
    </submittedName>
</protein>
<feature type="transmembrane region" description="Helical" evidence="5">
    <location>
        <begin position="177"/>
        <end position="196"/>
    </location>
</feature>
<comment type="caution">
    <text evidence="6">The sequence shown here is derived from an EMBL/GenBank/DDBJ whole genome shotgun (WGS) entry which is preliminary data.</text>
</comment>
<dbReference type="GO" id="GO:0000329">
    <property type="term" value="C:fungal-type vacuole membrane"/>
    <property type="evidence" value="ECO:0007669"/>
    <property type="project" value="TreeGrafter"/>
</dbReference>
<dbReference type="AlphaFoldDB" id="A0AAV5QT60"/>
<dbReference type="GO" id="GO:0005384">
    <property type="term" value="F:manganese ion transmembrane transporter activity"/>
    <property type="evidence" value="ECO:0007669"/>
    <property type="project" value="TreeGrafter"/>
</dbReference>
<proteinExistence type="predicted"/>
<dbReference type="GO" id="GO:0030026">
    <property type="term" value="P:intracellular manganese ion homeostasis"/>
    <property type="evidence" value="ECO:0007669"/>
    <property type="project" value="TreeGrafter"/>
</dbReference>
<keyword evidence="7" id="KW-1185">Reference proteome</keyword>
<keyword evidence="2 5" id="KW-0812">Transmembrane</keyword>
<dbReference type="EMBL" id="BTFZ01000011">
    <property type="protein sequence ID" value="GMM37333.1"/>
    <property type="molecule type" value="Genomic_DNA"/>
</dbReference>
<evidence type="ECO:0000256" key="5">
    <source>
        <dbReference type="SAM" id="Phobius"/>
    </source>
</evidence>
<reference evidence="6 7" key="1">
    <citation type="journal article" date="2023" name="Elife">
        <title>Identification of key yeast species and microbe-microbe interactions impacting larval growth of Drosophila in the wild.</title>
        <authorList>
            <person name="Mure A."/>
            <person name="Sugiura Y."/>
            <person name="Maeda R."/>
            <person name="Honda K."/>
            <person name="Sakurai N."/>
            <person name="Takahashi Y."/>
            <person name="Watada M."/>
            <person name="Katoh T."/>
            <person name="Gotoh A."/>
            <person name="Gotoh Y."/>
            <person name="Taniguchi I."/>
            <person name="Nakamura K."/>
            <person name="Hayashi T."/>
            <person name="Katayama T."/>
            <person name="Uemura T."/>
            <person name="Hattori Y."/>
        </authorList>
    </citation>
    <scope>NUCLEOTIDE SEQUENCE [LARGE SCALE GENOMIC DNA]</scope>
    <source>
        <strain evidence="6 7">SC-9</strain>
    </source>
</reference>
<accession>A0AAV5QT60</accession>
<dbReference type="PRINTS" id="PR00447">
    <property type="entry name" value="NATRESASSCMP"/>
</dbReference>
<feature type="transmembrane region" description="Helical" evidence="5">
    <location>
        <begin position="69"/>
        <end position="96"/>
    </location>
</feature>
<dbReference type="NCBIfam" id="TIGR01197">
    <property type="entry name" value="nramp"/>
    <property type="match status" value="1"/>
</dbReference>
<dbReference type="InterPro" id="IPR001046">
    <property type="entry name" value="NRAMP_fam"/>
</dbReference>
<evidence type="ECO:0000313" key="6">
    <source>
        <dbReference type="EMBL" id="GMM37333.1"/>
    </source>
</evidence>
<dbReference type="NCBIfam" id="NF037982">
    <property type="entry name" value="Nramp_1"/>
    <property type="match status" value="1"/>
</dbReference>
<dbReference type="PANTHER" id="PTHR11706">
    <property type="entry name" value="SOLUTE CARRIER PROTEIN FAMILY 11 MEMBER"/>
    <property type="match status" value="1"/>
</dbReference>
<feature type="transmembrane region" description="Helical" evidence="5">
    <location>
        <begin position="132"/>
        <end position="157"/>
    </location>
</feature>
<organism evidence="6 7">
    <name type="scientific">Saccharomycopsis crataegensis</name>
    <dbReference type="NCBI Taxonomy" id="43959"/>
    <lineage>
        <taxon>Eukaryota</taxon>
        <taxon>Fungi</taxon>
        <taxon>Dikarya</taxon>
        <taxon>Ascomycota</taxon>
        <taxon>Saccharomycotina</taxon>
        <taxon>Saccharomycetes</taxon>
        <taxon>Saccharomycopsidaceae</taxon>
        <taxon>Saccharomycopsis</taxon>
    </lineage>
</organism>
<evidence type="ECO:0000256" key="4">
    <source>
        <dbReference type="ARBA" id="ARBA00023136"/>
    </source>
</evidence>
<dbReference type="Proteomes" id="UP001360560">
    <property type="component" value="Unassembled WGS sequence"/>
</dbReference>
<evidence type="ECO:0000256" key="1">
    <source>
        <dbReference type="ARBA" id="ARBA00004141"/>
    </source>
</evidence>
<sequence length="460" mass="50526">MVAVSFIDCGNFVSNTKAGAVYRYHLLFIIVISNFFAILMQCLCIKLGSVTGLDLAENCRRHFPKKWNWALYICAELAIIATDLAGVVGTAIALNILFSIPLNYGVLLTVLDVVAILFLYNPEKSMRQVRLFEVMISVLVVGTIVCFVLELFSLSIPDKQPLFSGFLPSKKLLEDEAIYLGCAIMGATVMPHSLYLGSALVQPRLKEYDAQHGLLEDDDENTNENDESLQSKYKPSAQAIKFSLKYSYWELIICLFVVATFVNCAILIVAAAALYGTPEAEDADLISIYKLLSFYVSRGAGLIFVLSLLFSGQASGLVVTISGQVVSEGFIHWKFTPWVRRLVTRLISIVPCILVTYSSGSAGIGDILNASQVFLSLVLPVCSAPLIYFTCHKTIMKVRSGKFSANQANYGSNDNEEPLLFQKDIDYSNSTLLATLAVTAWVTVAILNMANIMFILKGLA</sequence>
<dbReference type="GO" id="GO:0015086">
    <property type="term" value="F:cadmium ion transmembrane transporter activity"/>
    <property type="evidence" value="ECO:0007669"/>
    <property type="project" value="TreeGrafter"/>
</dbReference>
<dbReference type="GeneID" id="90075308"/>
<dbReference type="Pfam" id="PF01566">
    <property type="entry name" value="Nramp"/>
    <property type="match status" value="1"/>
</dbReference>
<feature type="transmembrane region" description="Helical" evidence="5">
    <location>
        <begin position="251"/>
        <end position="275"/>
    </location>
</feature>